<dbReference type="STRING" id="39777.B7L28_00820"/>
<sequence length="108" mass="12636">MHIIIDRDAVCAADDMSHHREEFTVPDGITIASLFEYLEFKYIPIIAGNNVVWALHHHDIEVGTYFTQNRSFINGNVPLSSIIGNSERDNEFYLRYYSSPDRYRKHFI</sequence>
<protein>
    <submittedName>
        <fullName evidence="1">Uncharacterized protein</fullName>
    </submittedName>
</protein>
<comment type="caution">
    <text evidence="1">The sequence shown here is derived from an EMBL/GenBank/DDBJ whole genome shotgun (WGS) entry which is preliminary data.</text>
</comment>
<reference evidence="1 2" key="1">
    <citation type="submission" date="2016-01" db="EMBL/GenBank/DDBJ databases">
        <authorList>
            <person name="Oliw E.H."/>
        </authorList>
    </citation>
    <scope>NUCLEOTIDE SEQUENCE [LARGE SCALE GENOMIC DNA]</scope>
    <source>
        <strain evidence="1 2">CMW7756B</strain>
    </source>
</reference>
<dbReference type="RefSeq" id="WP_060807643.1">
    <property type="nucleotide sequence ID" value="NZ_DBFOUP010000038.1"/>
</dbReference>
<dbReference type="PATRIC" id="fig|39777.7.peg.1172"/>
<evidence type="ECO:0000313" key="1">
    <source>
        <dbReference type="EMBL" id="KXA63820.1"/>
    </source>
</evidence>
<dbReference type="Proteomes" id="UP000070226">
    <property type="component" value="Unassembled WGS sequence"/>
</dbReference>
<accession>A0A133S478</accession>
<gene>
    <name evidence="1" type="ORF">HMPREF3233_01206</name>
</gene>
<dbReference type="EMBL" id="LRQT01000048">
    <property type="protein sequence ID" value="KXA63820.1"/>
    <property type="molecule type" value="Genomic_DNA"/>
</dbReference>
<proteinExistence type="predicted"/>
<name>A0A133S478_9FIRM</name>
<organism evidence="1">
    <name type="scientific">Veillonella atypica</name>
    <dbReference type="NCBI Taxonomy" id="39777"/>
    <lineage>
        <taxon>Bacteria</taxon>
        <taxon>Bacillati</taxon>
        <taxon>Bacillota</taxon>
        <taxon>Negativicutes</taxon>
        <taxon>Veillonellales</taxon>
        <taxon>Veillonellaceae</taxon>
        <taxon>Veillonella</taxon>
    </lineage>
</organism>
<evidence type="ECO:0000313" key="2">
    <source>
        <dbReference type="Proteomes" id="UP000070226"/>
    </source>
</evidence>
<dbReference type="AlphaFoldDB" id="A0A133S478"/>